<dbReference type="Proteomes" id="UP001066276">
    <property type="component" value="Chromosome 10"/>
</dbReference>
<dbReference type="AlphaFoldDB" id="A0AAV7LZI5"/>
<evidence type="ECO:0000313" key="1">
    <source>
        <dbReference type="EMBL" id="KAJ1096368.1"/>
    </source>
</evidence>
<keyword evidence="2" id="KW-1185">Reference proteome</keyword>
<protein>
    <submittedName>
        <fullName evidence="1">Uncharacterized protein</fullName>
    </submittedName>
</protein>
<name>A0AAV7LZI5_PLEWA</name>
<reference evidence="1" key="1">
    <citation type="journal article" date="2022" name="bioRxiv">
        <title>Sequencing and chromosome-scale assembly of the giantPleurodeles waltlgenome.</title>
        <authorList>
            <person name="Brown T."/>
            <person name="Elewa A."/>
            <person name="Iarovenko S."/>
            <person name="Subramanian E."/>
            <person name="Araus A.J."/>
            <person name="Petzold A."/>
            <person name="Susuki M."/>
            <person name="Suzuki K.-i.T."/>
            <person name="Hayashi T."/>
            <person name="Toyoda A."/>
            <person name="Oliveira C."/>
            <person name="Osipova E."/>
            <person name="Leigh N.D."/>
            <person name="Simon A."/>
            <person name="Yun M.H."/>
        </authorList>
    </citation>
    <scope>NUCLEOTIDE SEQUENCE</scope>
    <source>
        <strain evidence="1">20211129_DDA</strain>
        <tissue evidence="1">Liver</tissue>
    </source>
</reference>
<organism evidence="1 2">
    <name type="scientific">Pleurodeles waltl</name>
    <name type="common">Iberian ribbed newt</name>
    <dbReference type="NCBI Taxonomy" id="8319"/>
    <lineage>
        <taxon>Eukaryota</taxon>
        <taxon>Metazoa</taxon>
        <taxon>Chordata</taxon>
        <taxon>Craniata</taxon>
        <taxon>Vertebrata</taxon>
        <taxon>Euteleostomi</taxon>
        <taxon>Amphibia</taxon>
        <taxon>Batrachia</taxon>
        <taxon>Caudata</taxon>
        <taxon>Salamandroidea</taxon>
        <taxon>Salamandridae</taxon>
        <taxon>Pleurodelinae</taxon>
        <taxon>Pleurodeles</taxon>
    </lineage>
</organism>
<proteinExistence type="predicted"/>
<gene>
    <name evidence="1" type="ORF">NDU88_001510</name>
</gene>
<sequence>MRLAPLTVWCRKDTPSSSVCLFTFLPPLGNCYSIGPAGCADERRRSRRGRRTPELTEILESKIHYVIRFFQPARWLVVSIIMKVFKLSQYGERQVEEGGNAETRK</sequence>
<comment type="caution">
    <text evidence="1">The sequence shown here is derived from an EMBL/GenBank/DDBJ whole genome shotgun (WGS) entry which is preliminary data.</text>
</comment>
<accession>A0AAV7LZI5</accession>
<dbReference type="EMBL" id="JANPWB010000014">
    <property type="protein sequence ID" value="KAJ1096368.1"/>
    <property type="molecule type" value="Genomic_DNA"/>
</dbReference>
<evidence type="ECO:0000313" key="2">
    <source>
        <dbReference type="Proteomes" id="UP001066276"/>
    </source>
</evidence>